<dbReference type="RefSeq" id="XP_040790460.1">
    <property type="nucleotide sequence ID" value="XM_040937678.1"/>
</dbReference>
<name>A0A9P4LB06_9PLEO</name>
<organism evidence="1 2">
    <name type="scientific">Cucurbitaria berberidis CBS 394.84</name>
    <dbReference type="NCBI Taxonomy" id="1168544"/>
    <lineage>
        <taxon>Eukaryota</taxon>
        <taxon>Fungi</taxon>
        <taxon>Dikarya</taxon>
        <taxon>Ascomycota</taxon>
        <taxon>Pezizomycotina</taxon>
        <taxon>Dothideomycetes</taxon>
        <taxon>Pleosporomycetidae</taxon>
        <taxon>Pleosporales</taxon>
        <taxon>Pleosporineae</taxon>
        <taxon>Cucurbitariaceae</taxon>
        <taxon>Cucurbitaria</taxon>
    </lineage>
</organism>
<gene>
    <name evidence="1" type="ORF">K460DRAFT_414546</name>
</gene>
<dbReference type="AlphaFoldDB" id="A0A9P4LB06"/>
<keyword evidence="2" id="KW-1185">Reference proteome</keyword>
<proteinExistence type="predicted"/>
<dbReference type="GeneID" id="63854928"/>
<evidence type="ECO:0000313" key="2">
    <source>
        <dbReference type="Proteomes" id="UP000800039"/>
    </source>
</evidence>
<dbReference type="EMBL" id="ML976615">
    <property type="protein sequence ID" value="KAF1847897.1"/>
    <property type="molecule type" value="Genomic_DNA"/>
</dbReference>
<comment type="caution">
    <text evidence="1">The sequence shown here is derived from an EMBL/GenBank/DDBJ whole genome shotgun (WGS) entry which is preliminary data.</text>
</comment>
<sequence length="325" mass="38031">MDMVIKKRKRFEVDMGHETRRMRLRKTQERDKYGAKLQRTPKRPNAFFDHLPLDVRHLIYDLIPLRPFREAKNYSGLYLSCRQAKKEMDNAAAPRLRTYLLEIQQKHSNDHVEISLPRELTTAAIPVDTMIDINIKIRLSTPSIRPNKIVIDIALSLHMVKLNKVHIHMVETPWNNPLWAPYKPKETLVGSIIERLLGPNALWVRLIGRSFPIRVKELIVSRERKCGGKEEPIQWMDGLKYEITAQSGFRVPYGYKFKQEDGNATAWVVVAPRPYLPGDPVEMMNWDLFWLDYLDDRKFVDRLSKATMDFTTLEIGDGEEIPKRT</sequence>
<reference evidence="1" key="1">
    <citation type="submission" date="2020-01" db="EMBL/GenBank/DDBJ databases">
        <authorList>
            <consortium name="DOE Joint Genome Institute"/>
            <person name="Haridas S."/>
            <person name="Albert R."/>
            <person name="Binder M."/>
            <person name="Bloem J."/>
            <person name="Labutti K."/>
            <person name="Salamov A."/>
            <person name="Andreopoulos B."/>
            <person name="Baker S.E."/>
            <person name="Barry K."/>
            <person name="Bills G."/>
            <person name="Bluhm B.H."/>
            <person name="Cannon C."/>
            <person name="Castanera R."/>
            <person name="Culley D.E."/>
            <person name="Daum C."/>
            <person name="Ezra D."/>
            <person name="Gonzalez J.B."/>
            <person name="Henrissat B."/>
            <person name="Kuo A."/>
            <person name="Liang C."/>
            <person name="Lipzen A."/>
            <person name="Lutzoni F."/>
            <person name="Magnuson J."/>
            <person name="Mondo S."/>
            <person name="Nolan M."/>
            <person name="Ohm R."/>
            <person name="Pangilinan J."/>
            <person name="Park H.-J."/>
            <person name="Ramirez L."/>
            <person name="Alfaro M."/>
            <person name="Sun H."/>
            <person name="Tritt A."/>
            <person name="Yoshinaga Y."/>
            <person name="Zwiers L.-H."/>
            <person name="Turgeon B.G."/>
            <person name="Goodwin S.B."/>
            <person name="Spatafora J.W."/>
            <person name="Crous P.W."/>
            <person name="Grigoriev I.V."/>
        </authorList>
    </citation>
    <scope>NUCLEOTIDE SEQUENCE</scope>
    <source>
        <strain evidence="1">CBS 394.84</strain>
    </source>
</reference>
<evidence type="ECO:0000313" key="1">
    <source>
        <dbReference type="EMBL" id="KAF1847897.1"/>
    </source>
</evidence>
<protein>
    <submittedName>
        <fullName evidence="1">Uncharacterized protein</fullName>
    </submittedName>
</protein>
<dbReference type="OrthoDB" id="3694022at2759"/>
<dbReference type="Proteomes" id="UP000800039">
    <property type="component" value="Unassembled WGS sequence"/>
</dbReference>
<accession>A0A9P4LB06</accession>